<dbReference type="EMBL" id="QJKJ01012091">
    <property type="protein sequence ID" value="RDX69485.1"/>
    <property type="molecule type" value="Genomic_DNA"/>
</dbReference>
<proteinExistence type="predicted"/>
<gene>
    <name evidence="1" type="ORF">CR513_51395</name>
</gene>
<organism evidence="1 2">
    <name type="scientific">Mucuna pruriens</name>
    <name type="common">Velvet bean</name>
    <name type="synonym">Dolichos pruriens</name>
    <dbReference type="NCBI Taxonomy" id="157652"/>
    <lineage>
        <taxon>Eukaryota</taxon>
        <taxon>Viridiplantae</taxon>
        <taxon>Streptophyta</taxon>
        <taxon>Embryophyta</taxon>
        <taxon>Tracheophyta</taxon>
        <taxon>Spermatophyta</taxon>
        <taxon>Magnoliopsida</taxon>
        <taxon>eudicotyledons</taxon>
        <taxon>Gunneridae</taxon>
        <taxon>Pentapetalae</taxon>
        <taxon>rosids</taxon>
        <taxon>fabids</taxon>
        <taxon>Fabales</taxon>
        <taxon>Fabaceae</taxon>
        <taxon>Papilionoideae</taxon>
        <taxon>50 kb inversion clade</taxon>
        <taxon>NPAAA clade</taxon>
        <taxon>indigoferoid/millettioid clade</taxon>
        <taxon>Phaseoleae</taxon>
        <taxon>Mucuna</taxon>
    </lineage>
</organism>
<evidence type="ECO:0000313" key="1">
    <source>
        <dbReference type="EMBL" id="RDX69485.1"/>
    </source>
</evidence>
<feature type="non-terminal residue" evidence="1">
    <location>
        <position position="1"/>
    </location>
</feature>
<comment type="caution">
    <text evidence="1">The sequence shown here is derived from an EMBL/GenBank/DDBJ whole genome shotgun (WGS) entry which is preliminary data.</text>
</comment>
<dbReference type="AlphaFoldDB" id="A0A371ETW0"/>
<dbReference type="Proteomes" id="UP000257109">
    <property type="component" value="Unassembled WGS sequence"/>
</dbReference>
<evidence type="ECO:0000313" key="2">
    <source>
        <dbReference type="Proteomes" id="UP000257109"/>
    </source>
</evidence>
<name>A0A371ETW0_MUCPR</name>
<accession>A0A371ETW0</accession>
<sequence>MREPKLNNRRDTSKQNIHTFPCSFTSNIEVEVKYEVDGVGTLLLINLLAIDPKNRVCNTFIFANIIPSNLSSSEIYTIVLCVDKAKES</sequence>
<keyword evidence="2" id="KW-1185">Reference proteome</keyword>
<protein>
    <submittedName>
        <fullName evidence="1">Uncharacterized protein</fullName>
    </submittedName>
</protein>
<reference evidence="1" key="1">
    <citation type="submission" date="2018-05" db="EMBL/GenBank/DDBJ databases">
        <title>Draft genome of Mucuna pruriens seed.</title>
        <authorList>
            <person name="Nnadi N.E."/>
            <person name="Vos R."/>
            <person name="Hasami M.H."/>
            <person name="Devisetty U.K."/>
            <person name="Aguiy J.C."/>
        </authorList>
    </citation>
    <scope>NUCLEOTIDE SEQUENCE [LARGE SCALE GENOMIC DNA]</scope>
    <source>
        <strain evidence="1">JCA_2017</strain>
    </source>
</reference>